<protein>
    <recommendedName>
        <fullName evidence="2">Ribosomal protein L7Ae/L30e/S12e/Gadd45 domain-containing protein</fullName>
    </recommendedName>
</protein>
<dbReference type="InterPro" id="IPR029064">
    <property type="entry name" value="Ribosomal_eL30-like_sf"/>
</dbReference>
<accession>A0A6V7LG56</accession>
<dbReference type="AlphaFoldDB" id="A0A6V7LG56"/>
<proteinExistence type="predicted"/>
<name>A0A6V7LG56_9HYME</name>
<sequence length="117" mass="13020">MDKVNKIDLTLFRKCTEKLPSWWWCSTEKPTITCGLLPTLRVLGSRGCELQGSVCLVPADATTDSASHLQLTLLEAYCREIGIQVGRVSENKLRSVFGNHDLSCVLVTNEHFVEAPE</sequence>
<dbReference type="Gene3D" id="3.30.1330.30">
    <property type="match status" value="1"/>
</dbReference>
<evidence type="ECO:0000313" key="1">
    <source>
        <dbReference type="EMBL" id="CAD1575288.1"/>
    </source>
</evidence>
<gene>
    <name evidence="1" type="ORF">BBRV_LOCUS105793</name>
</gene>
<evidence type="ECO:0008006" key="2">
    <source>
        <dbReference type="Google" id="ProtNLM"/>
    </source>
</evidence>
<dbReference type="EMBL" id="CADCXW020000343">
    <property type="protein sequence ID" value="CAD1575288.1"/>
    <property type="molecule type" value="Genomic_DNA"/>
</dbReference>
<reference evidence="1" key="1">
    <citation type="submission" date="2020-07" db="EMBL/GenBank/DDBJ databases">
        <authorList>
            <person name="Ferguson B K."/>
        </authorList>
    </citation>
    <scope>NUCLEOTIDE SEQUENCE</scope>
    <source>
        <strain evidence="1">L06</strain>
    </source>
</reference>
<organism evidence="1">
    <name type="scientific">Bracon brevicornis</name>
    <dbReference type="NCBI Taxonomy" id="1563983"/>
    <lineage>
        <taxon>Eukaryota</taxon>
        <taxon>Metazoa</taxon>
        <taxon>Ecdysozoa</taxon>
        <taxon>Arthropoda</taxon>
        <taxon>Hexapoda</taxon>
        <taxon>Insecta</taxon>
        <taxon>Pterygota</taxon>
        <taxon>Neoptera</taxon>
        <taxon>Endopterygota</taxon>
        <taxon>Hymenoptera</taxon>
        <taxon>Apocrita</taxon>
        <taxon>Ichneumonoidea</taxon>
        <taxon>Braconidae</taxon>
        <taxon>Braconinae</taxon>
        <taxon>Bracon</taxon>
    </lineage>
</organism>